<dbReference type="EMBL" id="LQYW01000058">
    <property type="protein sequence ID" value="KYD30119.1"/>
    <property type="molecule type" value="Genomic_DNA"/>
</dbReference>
<dbReference type="SUPFAM" id="SSF51445">
    <property type="entry name" value="(Trans)glycosidases"/>
    <property type="match status" value="1"/>
</dbReference>
<evidence type="ECO:0000259" key="1">
    <source>
        <dbReference type="Pfam" id="PF05913"/>
    </source>
</evidence>
<dbReference type="PATRIC" id="fig|153151.4.peg.3288"/>
<dbReference type="InterPro" id="IPR043894">
    <property type="entry name" value="MupG_C"/>
</dbReference>
<dbReference type="PANTHER" id="PTHR38435">
    <property type="match status" value="1"/>
</dbReference>
<feature type="domain" description="6-phospho-N-acetylmuramidase N-terminal" evidence="2">
    <location>
        <begin position="5"/>
        <end position="232"/>
    </location>
</feature>
<proteinExistence type="predicted"/>
<dbReference type="InterPro" id="IPR017853">
    <property type="entry name" value="GH"/>
</dbReference>
<accession>A0A150N081</accession>
<dbReference type="InterPro" id="IPR008589">
    <property type="entry name" value="MupG"/>
</dbReference>
<dbReference type="SUPFAM" id="SSF50891">
    <property type="entry name" value="Cyclophilin-like"/>
    <property type="match status" value="1"/>
</dbReference>
<feature type="domain" description="6-phospho-N-acetylmuramidase C-terminal" evidence="1">
    <location>
        <begin position="249"/>
        <end position="352"/>
    </location>
</feature>
<gene>
    <name evidence="3" type="ORF">B4110_1628</name>
</gene>
<dbReference type="AlphaFoldDB" id="A0A150N081"/>
<dbReference type="RefSeq" id="WP_062678074.1">
    <property type="nucleotide sequence ID" value="NZ_LQYW01000058.1"/>
</dbReference>
<dbReference type="Pfam" id="PF19200">
    <property type="entry name" value="MupG_N"/>
    <property type="match status" value="1"/>
</dbReference>
<evidence type="ECO:0008006" key="5">
    <source>
        <dbReference type="Google" id="ProtNLM"/>
    </source>
</evidence>
<dbReference type="InterPro" id="IPR043797">
    <property type="entry name" value="MupG_N"/>
</dbReference>
<dbReference type="Gene3D" id="2.40.100.10">
    <property type="entry name" value="Cyclophilin-like"/>
    <property type="match status" value="1"/>
</dbReference>
<dbReference type="InterPro" id="IPR013785">
    <property type="entry name" value="Aldolase_TIM"/>
</dbReference>
<dbReference type="InterPro" id="IPR029000">
    <property type="entry name" value="Cyclophilin-like_dom_sf"/>
</dbReference>
<dbReference type="Pfam" id="PF05913">
    <property type="entry name" value="MupG_C"/>
    <property type="match status" value="1"/>
</dbReference>
<protein>
    <recommendedName>
        <fullName evidence="5">Outer surface protein</fullName>
    </recommendedName>
</protein>
<comment type="caution">
    <text evidence="3">The sequence shown here is derived from an EMBL/GenBank/DDBJ whole genome shotgun (WGS) entry which is preliminary data.</text>
</comment>
<name>A0A150N081_9BACL</name>
<dbReference type="PANTHER" id="PTHR38435:SF2">
    <property type="entry name" value="DUF871 DOMAIN-CONTAINING PROTEIN"/>
    <property type="match status" value="1"/>
</dbReference>
<organism evidence="3 4">
    <name type="scientific">Parageobacillus toebii</name>
    <dbReference type="NCBI Taxonomy" id="153151"/>
    <lineage>
        <taxon>Bacteria</taxon>
        <taxon>Bacillati</taxon>
        <taxon>Bacillota</taxon>
        <taxon>Bacilli</taxon>
        <taxon>Bacillales</taxon>
        <taxon>Anoxybacillaceae</taxon>
        <taxon>Parageobacillus</taxon>
    </lineage>
</organism>
<evidence type="ECO:0000259" key="2">
    <source>
        <dbReference type="Pfam" id="PF19200"/>
    </source>
</evidence>
<evidence type="ECO:0000313" key="4">
    <source>
        <dbReference type="Proteomes" id="UP000075324"/>
    </source>
</evidence>
<reference evidence="3 4" key="1">
    <citation type="submission" date="2016-01" db="EMBL/GenBank/DDBJ databases">
        <title>Draft Genome Sequences of Seven Thermophilic Sporeformers Isolated from Foods.</title>
        <authorList>
            <person name="Berendsen E.M."/>
            <person name="Wells-Bennik M.H."/>
            <person name="Krawcyk A.O."/>
            <person name="De Jong A."/>
            <person name="Holsappel S."/>
            <person name="Eijlander R.T."/>
            <person name="Kuipers O.P."/>
        </authorList>
    </citation>
    <scope>NUCLEOTIDE SEQUENCE [LARGE SCALE GENOMIC DNA]</scope>
    <source>
        <strain evidence="3 4">B4110</strain>
    </source>
</reference>
<dbReference type="Gene3D" id="3.20.20.70">
    <property type="entry name" value="Aldolase class I"/>
    <property type="match status" value="1"/>
</dbReference>
<dbReference type="Proteomes" id="UP000075324">
    <property type="component" value="Unassembled WGS sequence"/>
</dbReference>
<evidence type="ECO:0000313" key="3">
    <source>
        <dbReference type="EMBL" id="KYD30119.1"/>
    </source>
</evidence>
<sequence length="356" mass="40615">MFYLSFYLSEQTDQIEKRFAQANLFGCRELFTSLHIPEDDLTFYRKRLQEIGQLARKYGVGIIADVTPASLSKIGVNGDNLDLLFDGGIIGLRLDDGFSMKEAATFSHRMKVVFNASTMTEEECDDLAFCDVNWNQIEAWHNFYPRPETGLSKELVIQKNKILRRKGIRTLAAFIPGNKEKRGPLHQGLPTIEAHRYMDPLCAYVELVRDCEVDKVFVGDGGMTDNVLARMKEFRDGVIPLRYRPLVQQHELLSMVETVQTNRRDAARDVIRSLESRLSFSWPKHLLAPACTIERQKGSVTMDNIRYGRYAGELQITLTDLPADEKVNVIGRIFEDDLPLLAYVKGGQQFRLVQVT</sequence>